<reference evidence="1" key="5">
    <citation type="journal article" date="2021" name="G3 (Bethesda)">
        <title>Aegilops tauschii genome assembly Aet v5.0 features greater sequence contiguity and improved annotation.</title>
        <authorList>
            <person name="Wang L."/>
            <person name="Zhu T."/>
            <person name="Rodriguez J.C."/>
            <person name="Deal K.R."/>
            <person name="Dubcovsky J."/>
            <person name="McGuire P.E."/>
            <person name="Lux T."/>
            <person name="Spannagl M."/>
            <person name="Mayer K.F.X."/>
            <person name="Baldrich P."/>
            <person name="Meyers B.C."/>
            <person name="Huo N."/>
            <person name="Gu Y.Q."/>
            <person name="Zhou H."/>
            <person name="Devos K.M."/>
            <person name="Bennetzen J.L."/>
            <person name="Unver T."/>
            <person name="Budak H."/>
            <person name="Gulick P.J."/>
            <person name="Galiba G."/>
            <person name="Kalapos B."/>
            <person name="Nelson D.R."/>
            <person name="Li P."/>
            <person name="You F.M."/>
            <person name="Luo M.C."/>
            <person name="Dvorak J."/>
        </authorList>
    </citation>
    <scope>NUCLEOTIDE SEQUENCE [LARGE SCALE GENOMIC DNA]</scope>
    <source>
        <strain evidence="1">cv. AL8/78</strain>
    </source>
</reference>
<keyword evidence="2" id="KW-1185">Reference proteome</keyword>
<protein>
    <recommendedName>
        <fullName evidence="3">RNase H type-1 domain-containing protein</fullName>
    </recommendedName>
</protein>
<dbReference type="AlphaFoldDB" id="A0A453L2G2"/>
<reference evidence="2" key="2">
    <citation type="journal article" date="2017" name="Nat. Plants">
        <title>The Aegilops tauschii genome reveals multiple impacts of transposons.</title>
        <authorList>
            <person name="Zhao G."/>
            <person name="Zou C."/>
            <person name="Li K."/>
            <person name="Wang K."/>
            <person name="Li T."/>
            <person name="Gao L."/>
            <person name="Zhang X."/>
            <person name="Wang H."/>
            <person name="Yang Z."/>
            <person name="Liu X."/>
            <person name="Jiang W."/>
            <person name="Mao L."/>
            <person name="Kong X."/>
            <person name="Jiao Y."/>
            <person name="Jia J."/>
        </authorList>
    </citation>
    <scope>NUCLEOTIDE SEQUENCE [LARGE SCALE GENOMIC DNA]</scope>
    <source>
        <strain evidence="2">cv. AL8/78</strain>
    </source>
</reference>
<reference evidence="2" key="1">
    <citation type="journal article" date="2014" name="Science">
        <title>Ancient hybridizations among the ancestral genomes of bread wheat.</title>
        <authorList>
            <consortium name="International Wheat Genome Sequencing Consortium,"/>
            <person name="Marcussen T."/>
            <person name="Sandve S.R."/>
            <person name="Heier L."/>
            <person name="Spannagl M."/>
            <person name="Pfeifer M."/>
            <person name="Jakobsen K.S."/>
            <person name="Wulff B.B."/>
            <person name="Steuernagel B."/>
            <person name="Mayer K.F."/>
            <person name="Olsen O.A."/>
        </authorList>
    </citation>
    <scope>NUCLEOTIDE SEQUENCE [LARGE SCALE GENOMIC DNA]</scope>
    <source>
        <strain evidence="2">cv. AL8/78</strain>
    </source>
</reference>
<evidence type="ECO:0000313" key="1">
    <source>
        <dbReference type="EnsemblPlants" id="AET5Gv20605800.1"/>
    </source>
</evidence>
<organism evidence="1 2">
    <name type="scientific">Aegilops tauschii subsp. strangulata</name>
    <name type="common">Goatgrass</name>
    <dbReference type="NCBI Taxonomy" id="200361"/>
    <lineage>
        <taxon>Eukaryota</taxon>
        <taxon>Viridiplantae</taxon>
        <taxon>Streptophyta</taxon>
        <taxon>Embryophyta</taxon>
        <taxon>Tracheophyta</taxon>
        <taxon>Spermatophyta</taxon>
        <taxon>Magnoliopsida</taxon>
        <taxon>Liliopsida</taxon>
        <taxon>Poales</taxon>
        <taxon>Poaceae</taxon>
        <taxon>BOP clade</taxon>
        <taxon>Pooideae</taxon>
        <taxon>Triticodae</taxon>
        <taxon>Triticeae</taxon>
        <taxon>Triticinae</taxon>
        <taxon>Aegilops</taxon>
    </lineage>
</organism>
<reference evidence="1" key="4">
    <citation type="submission" date="2019-03" db="UniProtKB">
        <authorList>
            <consortium name="EnsemblPlants"/>
        </authorList>
    </citation>
    <scope>IDENTIFICATION</scope>
</reference>
<name>A0A453L2G2_AEGTS</name>
<evidence type="ECO:0000313" key="2">
    <source>
        <dbReference type="Proteomes" id="UP000015105"/>
    </source>
</evidence>
<dbReference type="Gramene" id="AET5Gv20605800.1">
    <property type="protein sequence ID" value="AET5Gv20605800.1"/>
    <property type="gene ID" value="AET5Gv20605800"/>
</dbReference>
<evidence type="ECO:0008006" key="3">
    <source>
        <dbReference type="Google" id="ProtNLM"/>
    </source>
</evidence>
<proteinExistence type="predicted"/>
<dbReference type="Proteomes" id="UP000015105">
    <property type="component" value="Chromosome 5D"/>
</dbReference>
<dbReference type="EnsemblPlants" id="AET5Gv20605800.1">
    <property type="protein sequence ID" value="AET5Gv20605800.1"/>
    <property type="gene ID" value="AET5Gv20605800"/>
</dbReference>
<reference evidence="1" key="3">
    <citation type="journal article" date="2017" name="Nature">
        <title>Genome sequence of the progenitor of the wheat D genome Aegilops tauschii.</title>
        <authorList>
            <person name="Luo M.C."/>
            <person name="Gu Y.Q."/>
            <person name="Puiu D."/>
            <person name="Wang H."/>
            <person name="Twardziok S.O."/>
            <person name="Deal K.R."/>
            <person name="Huo N."/>
            <person name="Zhu T."/>
            <person name="Wang L."/>
            <person name="Wang Y."/>
            <person name="McGuire P.E."/>
            <person name="Liu S."/>
            <person name="Long H."/>
            <person name="Ramasamy R.K."/>
            <person name="Rodriguez J.C."/>
            <person name="Van S.L."/>
            <person name="Yuan L."/>
            <person name="Wang Z."/>
            <person name="Xia Z."/>
            <person name="Xiao L."/>
            <person name="Anderson O.D."/>
            <person name="Ouyang S."/>
            <person name="Liang Y."/>
            <person name="Zimin A.V."/>
            <person name="Pertea G."/>
            <person name="Qi P."/>
            <person name="Bennetzen J.L."/>
            <person name="Dai X."/>
            <person name="Dawson M.W."/>
            <person name="Muller H.G."/>
            <person name="Kugler K."/>
            <person name="Rivarola-Duarte L."/>
            <person name="Spannagl M."/>
            <person name="Mayer K.F.X."/>
            <person name="Lu F.H."/>
            <person name="Bevan M.W."/>
            <person name="Leroy P."/>
            <person name="Li P."/>
            <person name="You F.M."/>
            <person name="Sun Q."/>
            <person name="Liu Z."/>
            <person name="Lyons E."/>
            <person name="Wicker T."/>
            <person name="Salzberg S.L."/>
            <person name="Devos K.M."/>
            <person name="Dvorak J."/>
        </authorList>
    </citation>
    <scope>NUCLEOTIDE SEQUENCE [LARGE SCALE GENOMIC DNA]</scope>
    <source>
        <strain evidence="1">cv. AL8/78</strain>
    </source>
</reference>
<sequence length="58" mass="7011">MTAIFYDHYYFPCDFPLTSFEHSSREANKVAHEFARLARFFTTKDWFEEPQSKIVPFL</sequence>
<accession>A0A453L2G2</accession>